<dbReference type="Pfam" id="PF13424">
    <property type="entry name" value="TPR_12"/>
    <property type="match status" value="1"/>
</dbReference>
<dbReference type="Gene3D" id="1.25.40.10">
    <property type="entry name" value="Tetratricopeptide repeat domain"/>
    <property type="match status" value="3"/>
</dbReference>
<gene>
    <name evidence="4" type="ORF">B2904_orf1847</name>
</gene>
<feature type="repeat" description="TPR" evidence="3">
    <location>
        <begin position="107"/>
        <end position="140"/>
    </location>
</feature>
<dbReference type="Proteomes" id="UP000007346">
    <property type="component" value="Chromosome"/>
</dbReference>
<protein>
    <submittedName>
        <fullName evidence="4">TPR domain-containing protein</fullName>
    </submittedName>
</protein>
<evidence type="ECO:0000313" key="5">
    <source>
        <dbReference type="Proteomes" id="UP000007346"/>
    </source>
</evidence>
<dbReference type="Pfam" id="PF07719">
    <property type="entry name" value="TPR_2"/>
    <property type="match status" value="1"/>
</dbReference>
<keyword evidence="1" id="KW-0677">Repeat</keyword>
<sequence length="645" mass="76947">MQNSMDNILNHISYNIKNEDYEGTLEALDNILKKVPKNYRANLYKGQLCVEIKKFDDAIKYFEEAKRVDINTFKSYNLLGISYHAIGNYDKAIECFYETLKIIPKSYTAYNLLGISYYKKNEHDKAIEYFNKAIEINPKYANAYNNLALIFFKQKNFDKAALYFDKARKFDLDSFTDYYKLAISYYSKKYYYEAIEYFKKVIERNSNSYKAYNFIGLCYLSNEEYDKSIEYFKKAIEINDMYYKAYNNLANAYLNLKDYDEAIKYFKSSIDINDSDEAYYGIAICYYSKGEKETSAYYLNKNIDNINENYIDMLFNIYIDLENYDKAIVCVRKNNKYYDKLINILYDKKEYSKIITLFEENNNNLVNNEIIANSYFYTKNYDKAIEYYKKLLETNKDNFIYYNNIAILFFLKNDYPSIVETYLKYLENNSLASYSIFLLSYSLLANKKISYNDFLKLADKCLEKSITYTNYTKTIYQTFKYDTNTLKTIFENRIQFCDSNTILKDNFTENHLRALKPILEKTNIISFYKNIDDINNWNTDTICIEYELLNPNICIINDNNNIDVYGKKAKFLSSNKNIEYGNLLSIFYKDRYKIISYKKELQLKVKAVYLSYSFDDSDINLMKCILKNENIKLYKMNNDNSYNEI</sequence>
<dbReference type="InterPro" id="IPR019734">
    <property type="entry name" value="TPR_rpt"/>
</dbReference>
<name>J9TYX6_BRAPL</name>
<dbReference type="Pfam" id="PF13432">
    <property type="entry name" value="TPR_16"/>
    <property type="match status" value="1"/>
</dbReference>
<accession>J9TYX6</accession>
<feature type="repeat" description="TPR" evidence="3">
    <location>
        <begin position="73"/>
        <end position="106"/>
    </location>
</feature>
<dbReference type="SUPFAM" id="SSF48452">
    <property type="entry name" value="TPR-like"/>
    <property type="match status" value="3"/>
</dbReference>
<organism evidence="4 5">
    <name type="scientific">Brachyspira pilosicoli B2904</name>
    <dbReference type="NCBI Taxonomy" id="1133568"/>
    <lineage>
        <taxon>Bacteria</taxon>
        <taxon>Pseudomonadati</taxon>
        <taxon>Spirochaetota</taxon>
        <taxon>Spirochaetia</taxon>
        <taxon>Brachyspirales</taxon>
        <taxon>Brachyspiraceae</taxon>
        <taxon>Brachyspira</taxon>
    </lineage>
</organism>
<keyword evidence="2 3" id="KW-0802">TPR repeat</keyword>
<dbReference type="PATRIC" id="fig|1133568.3.peg.1846"/>
<feature type="repeat" description="TPR" evidence="3">
    <location>
        <begin position="365"/>
        <end position="398"/>
    </location>
</feature>
<dbReference type="PANTHER" id="PTHR44943">
    <property type="entry name" value="CELLULOSE SYNTHASE OPERON PROTEIN C"/>
    <property type="match status" value="1"/>
</dbReference>
<evidence type="ECO:0000256" key="2">
    <source>
        <dbReference type="ARBA" id="ARBA00022803"/>
    </source>
</evidence>
<dbReference type="AlphaFoldDB" id="J9TYX6"/>
<evidence type="ECO:0000256" key="1">
    <source>
        <dbReference type="ARBA" id="ARBA00022737"/>
    </source>
</evidence>
<dbReference type="PROSITE" id="PS50005">
    <property type="entry name" value="TPR"/>
    <property type="match status" value="7"/>
</dbReference>
<feature type="repeat" description="TPR" evidence="3">
    <location>
        <begin position="175"/>
        <end position="208"/>
    </location>
</feature>
<dbReference type="KEGG" id="bpj:B2904_orf1847"/>
<feature type="repeat" description="TPR" evidence="3">
    <location>
        <begin position="141"/>
        <end position="174"/>
    </location>
</feature>
<dbReference type="InterPro" id="IPR051685">
    <property type="entry name" value="Ycf3/AcsC/BcsC/TPR_MFPF"/>
</dbReference>
<evidence type="ECO:0000313" key="4">
    <source>
        <dbReference type="EMBL" id="AFR71177.1"/>
    </source>
</evidence>
<dbReference type="PROSITE" id="PS50293">
    <property type="entry name" value="TPR_REGION"/>
    <property type="match status" value="3"/>
</dbReference>
<feature type="repeat" description="TPR" evidence="3">
    <location>
        <begin position="243"/>
        <end position="276"/>
    </location>
</feature>
<evidence type="ECO:0000256" key="3">
    <source>
        <dbReference type="PROSITE-ProRule" id="PRU00339"/>
    </source>
</evidence>
<dbReference type="RefSeq" id="WP_014936354.1">
    <property type="nucleotide sequence ID" value="NC_018607.1"/>
</dbReference>
<dbReference type="Pfam" id="PF13181">
    <property type="entry name" value="TPR_8"/>
    <property type="match status" value="1"/>
</dbReference>
<dbReference type="SMART" id="SM00671">
    <property type="entry name" value="SEL1"/>
    <property type="match status" value="4"/>
</dbReference>
<dbReference type="PANTHER" id="PTHR44943:SF8">
    <property type="entry name" value="TPR REPEAT-CONTAINING PROTEIN MJ0263"/>
    <property type="match status" value="1"/>
</dbReference>
<dbReference type="EMBL" id="CP003490">
    <property type="protein sequence ID" value="AFR71177.1"/>
    <property type="molecule type" value="Genomic_DNA"/>
</dbReference>
<dbReference type="HOGENOM" id="CLU_367497_0_0_12"/>
<dbReference type="InterPro" id="IPR013105">
    <property type="entry name" value="TPR_2"/>
</dbReference>
<feature type="repeat" description="TPR" evidence="3">
    <location>
        <begin position="209"/>
        <end position="242"/>
    </location>
</feature>
<dbReference type="InterPro" id="IPR011990">
    <property type="entry name" value="TPR-like_helical_dom_sf"/>
</dbReference>
<proteinExistence type="predicted"/>
<dbReference type="SMART" id="SM00028">
    <property type="entry name" value="TPR"/>
    <property type="match status" value="9"/>
</dbReference>
<dbReference type="InterPro" id="IPR006597">
    <property type="entry name" value="Sel1-like"/>
</dbReference>
<reference evidence="4 5" key="1">
    <citation type="journal article" date="2012" name="BMC Genomics">
        <title>Comparative genomics of Brachyspira pilosicoli strains: genome rearrangements, reductions and correlation of genetic compliment with phenotypic diversity.</title>
        <authorList>
            <person name="Mappley L.J."/>
            <person name="Black M.L."/>
            <person name="Abuoun M."/>
            <person name="Darby A.C."/>
            <person name="Woodward M.J."/>
            <person name="Parkhill J."/>
            <person name="Turner A.K."/>
            <person name="Bellgard M.I."/>
            <person name="La T."/>
            <person name="Phillips N.D."/>
            <person name="La Ragione R.M."/>
            <person name="Hampson D.J."/>
        </authorList>
    </citation>
    <scope>NUCLEOTIDE SEQUENCE [LARGE SCALE GENOMIC DNA]</scope>
    <source>
        <strain evidence="4">B2904</strain>
    </source>
</reference>
<dbReference type="Pfam" id="PF00515">
    <property type="entry name" value="TPR_1"/>
    <property type="match status" value="3"/>
</dbReference>